<evidence type="ECO:0000256" key="1">
    <source>
        <dbReference type="SAM" id="Phobius"/>
    </source>
</evidence>
<feature type="transmembrane region" description="Helical" evidence="1">
    <location>
        <begin position="69"/>
        <end position="92"/>
    </location>
</feature>
<keyword evidence="3" id="KW-1185">Reference proteome</keyword>
<sequence length="564" mass="58365">MTTTEFPRVTAEPAAEAARSRWNWPVVLLSLLAAAPVVSMIVEVVRSPRLNFLDYWSVLSLASYPTGQYHLAGLFVVYNQHPVVVAGTLFWLDAKFFGGSNHALGALVVVLSLIVVAAMASMLPRRLSPTVRAAALAGFTLLVFSAGNLENFAEGMSGTHWLSGLAPAIVAVALAHRGRTVPALVLGVIACLGHGAAFPVWAALALIPWLRGDRRWKIIAPIVIAVLGLVGAAIAYTTLPGSSSIPPPTLTLDRILAVTSGVVGQLWSSQVPDIAMLAGTLTIILLVTAIALVVAARVRPRDAEPQAVEAAGWTGFAVHALLAAIMIAVSRSGVADNIGESGRYALLSGLAMCALLALGVILWRRLAVLPAVVLAVSIGLVTYTLGSGQATNVRNQYPNQAVLAVAMQLDAKNVMLSLRTKDSVLPAVKGLGAYPFTSDFTLGCGGPELGAKLDVATAPQLVPGTGNAPSGGYVESGKVTGDTMLSGWAVVDGKSADCVLVVDDHDNVVGGGYVGLPRPDVAAAMHTTVTGTGWHAVAAPNATNPQVVVMSGGKAYRLPVAPKQ</sequence>
<proteinExistence type="predicted"/>
<evidence type="ECO:0000313" key="3">
    <source>
        <dbReference type="Proteomes" id="UP000585638"/>
    </source>
</evidence>
<dbReference type="Proteomes" id="UP000585638">
    <property type="component" value="Unassembled WGS sequence"/>
</dbReference>
<comment type="caution">
    <text evidence="2">The sequence shown here is derived from an EMBL/GenBank/DDBJ whole genome shotgun (WGS) entry which is preliminary data.</text>
</comment>
<dbReference type="EMBL" id="JACHIR010000001">
    <property type="protein sequence ID" value="MBB5892547.1"/>
    <property type="molecule type" value="Genomic_DNA"/>
</dbReference>
<keyword evidence="1" id="KW-0812">Transmembrane</keyword>
<feature type="transmembrane region" description="Helical" evidence="1">
    <location>
        <begin position="218"/>
        <end position="239"/>
    </location>
</feature>
<accession>A0A7W9KH77</accession>
<feature type="transmembrane region" description="Helical" evidence="1">
    <location>
        <begin position="104"/>
        <end position="124"/>
    </location>
</feature>
<feature type="transmembrane region" description="Helical" evidence="1">
    <location>
        <begin position="130"/>
        <end position="149"/>
    </location>
</feature>
<evidence type="ECO:0000313" key="2">
    <source>
        <dbReference type="EMBL" id="MBB5892547.1"/>
    </source>
</evidence>
<protein>
    <recommendedName>
        <fullName evidence="4">4-amino-4-deoxy-L-arabinose transferase-like glycosyltransferase</fullName>
    </recommendedName>
</protein>
<feature type="transmembrane region" description="Helical" evidence="1">
    <location>
        <begin position="310"/>
        <end position="329"/>
    </location>
</feature>
<feature type="transmembrane region" description="Helical" evidence="1">
    <location>
        <begin position="26"/>
        <end position="45"/>
    </location>
</feature>
<feature type="transmembrane region" description="Helical" evidence="1">
    <location>
        <begin position="368"/>
        <end position="386"/>
    </location>
</feature>
<dbReference type="RefSeq" id="WP_184863370.1">
    <property type="nucleotide sequence ID" value="NZ_JACHIR010000001.1"/>
</dbReference>
<keyword evidence="1" id="KW-0472">Membrane</keyword>
<feature type="transmembrane region" description="Helical" evidence="1">
    <location>
        <begin position="274"/>
        <end position="298"/>
    </location>
</feature>
<gene>
    <name evidence="2" type="ORF">BJ998_003743</name>
</gene>
<name>A0A7W9KH77_9PSEU</name>
<feature type="transmembrane region" description="Helical" evidence="1">
    <location>
        <begin position="344"/>
        <end position="363"/>
    </location>
</feature>
<feature type="transmembrane region" description="Helical" evidence="1">
    <location>
        <begin position="161"/>
        <end position="178"/>
    </location>
</feature>
<keyword evidence="1" id="KW-1133">Transmembrane helix</keyword>
<reference evidence="2 3" key="1">
    <citation type="submission" date="2020-08" db="EMBL/GenBank/DDBJ databases">
        <title>Sequencing the genomes of 1000 actinobacteria strains.</title>
        <authorList>
            <person name="Klenk H.-P."/>
        </authorList>
    </citation>
    <scope>NUCLEOTIDE SEQUENCE [LARGE SCALE GENOMIC DNA]</scope>
    <source>
        <strain evidence="2 3">DSM 43851</strain>
    </source>
</reference>
<evidence type="ECO:0008006" key="4">
    <source>
        <dbReference type="Google" id="ProtNLM"/>
    </source>
</evidence>
<feature type="transmembrane region" description="Helical" evidence="1">
    <location>
        <begin position="184"/>
        <end position="206"/>
    </location>
</feature>
<dbReference type="AlphaFoldDB" id="A0A7W9KH77"/>
<organism evidence="2 3">
    <name type="scientific">Kutzneria kofuensis</name>
    <dbReference type="NCBI Taxonomy" id="103725"/>
    <lineage>
        <taxon>Bacteria</taxon>
        <taxon>Bacillati</taxon>
        <taxon>Actinomycetota</taxon>
        <taxon>Actinomycetes</taxon>
        <taxon>Pseudonocardiales</taxon>
        <taxon>Pseudonocardiaceae</taxon>
        <taxon>Kutzneria</taxon>
    </lineage>
</organism>